<accession>A0AAT9FHG2</accession>
<proteinExistence type="predicted"/>
<dbReference type="EMBL" id="AP026866">
    <property type="protein sequence ID" value="BDS05394.1"/>
    <property type="molecule type" value="Genomic_DNA"/>
</dbReference>
<dbReference type="KEGG" id="osu:NT6N_04340"/>
<evidence type="ECO:0008006" key="3">
    <source>
        <dbReference type="Google" id="ProtNLM"/>
    </source>
</evidence>
<reference evidence="2" key="1">
    <citation type="submission" date="2024-07" db="EMBL/GenBank/DDBJ databases">
        <title>Complete genome sequence of Verrucomicrobiaceae bacterium NT6N.</title>
        <authorList>
            <person name="Huang C."/>
            <person name="Takami H."/>
            <person name="Hamasaki K."/>
        </authorList>
    </citation>
    <scope>NUCLEOTIDE SEQUENCE</scope>
    <source>
        <strain evidence="2">NT6N</strain>
    </source>
</reference>
<sequence length="112" mass="12364">MTLALKMHALIRIVIILSVTAIGCAAFVAADKKADVIVVDPKGNPIAEAKVTPISHSMNYPAILTDKNGEVRIKKRIQKVVWIEVRKDGYLDSGMLEYVAKKPIKVELQPKK</sequence>
<gene>
    <name evidence="2" type="ORF">NT6N_04340</name>
</gene>
<keyword evidence="1" id="KW-1133">Transmembrane helix</keyword>
<keyword evidence="1" id="KW-0472">Membrane</keyword>
<organism evidence="2">
    <name type="scientific">Oceaniferula spumae</name>
    <dbReference type="NCBI Taxonomy" id="2979115"/>
    <lineage>
        <taxon>Bacteria</taxon>
        <taxon>Pseudomonadati</taxon>
        <taxon>Verrucomicrobiota</taxon>
        <taxon>Verrucomicrobiia</taxon>
        <taxon>Verrucomicrobiales</taxon>
        <taxon>Verrucomicrobiaceae</taxon>
        <taxon>Oceaniferula</taxon>
    </lineage>
</organism>
<feature type="transmembrane region" description="Helical" evidence="1">
    <location>
        <begin position="9"/>
        <end position="30"/>
    </location>
</feature>
<dbReference type="AlphaFoldDB" id="A0AAT9FHG2"/>
<evidence type="ECO:0000313" key="2">
    <source>
        <dbReference type="EMBL" id="BDS05394.1"/>
    </source>
</evidence>
<protein>
    <recommendedName>
        <fullName evidence="3">Carboxypeptidase regulatory-like domain-containing protein</fullName>
    </recommendedName>
</protein>
<evidence type="ECO:0000256" key="1">
    <source>
        <dbReference type="SAM" id="Phobius"/>
    </source>
</evidence>
<dbReference type="PROSITE" id="PS51257">
    <property type="entry name" value="PROKAR_LIPOPROTEIN"/>
    <property type="match status" value="1"/>
</dbReference>
<name>A0AAT9FHG2_9BACT</name>
<keyword evidence="1" id="KW-0812">Transmembrane</keyword>